<evidence type="ECO:0000313" key="3">
    <source>
        <dbReference type="Proteomes" id="UP000238479"/>
    </source>
</evidence>
<dbReference type="SUPFAM" id="SSF55724">
    <property type="entry name" value="Mog1p/PsbP-like"/>
    <property type="match status" value="1"/>
</dbReference>
<comment type="caution">
    <text evidence="2">The sequence shown here is derived from an EMBL/GenBank/DDBJ whole genome shotgun (WGS) entry which is preliminary data.</text>
</comment>
<reference evidence="2 3" key="1">
    <citation type="journal article" date="2018" name="Nat. Genet.">
        <title>The Rosa genome provides new insights in the design of modern roses.</title>
        <authorList>
            <person name="Bendahmane M."/>
        </authorList>
    </citation>
    <scope>NUCLEOTIDE SEQUENCE [LARGE SCALE GENOMIC DNA]</scope>
    <source>
        <strain evidence="3">cv. Old Blush</strain>
    </source>
</reference>
<evidence type="ECO:0000259" key="1">
    <source>
        <dbReference type="Pfam" id="PF01789"/>
    </source>
</evidence>
<dbReference type="OMA" id="IHELGPM"/>
<dbReference type="Proteomes" id="UP000238479">
    <property type="component" value="Chromosome 1"/>
</dbReference>
<dbReference type="GO" id="GO:0005509">
    <property type="term" value="F:calcium ion binding"/>
    <property type="evidence" value="ECO:0007669"/>
    <property type="project" value="InterPro"/>
</dbReference>
<dbReference type="OrthoDB" id="1575572at2759"/>
<dbReference type="NCBIfam" id="NF040946">
    <property type="entry name" value="PSII_PsbP"/>
    <property type="match status" value="1"/>
</dbReference>
<dbReference type="InterPro" id="IPR016123">
    <property type="entry name" value="Mog1/PsbP_a/b/a-sand"/>
</dbReference>
<dbReference type="AlphaFoldDB" id="A0A2P6SK34"/>
<accession>A0A2P6SK34</accession>
<sequence length="236" mass="27061">MAISSLSLSWVSTTLPDNKLNLLNHNEVPKATAAYFSGKTITCSSEKASTEESNYKRRPLLLGVGALTTSLLHTSSLLAEGIPDKFRGYVDKEDGYSYYYPSDWRDFDFRAHDSAFKDRYMQLHNVRVRFIPTDKSDIHDLGPLEEVVPYLVRHKFAAPNQVEKIFDMQEKTIDGKSYYTFEYGLTSPNFATTSFATIAIGNGRYYTLIVGANERRWKRYRNQLKMVADSFRMLDI</sequence>
<dbReference type="GO" id="GO:0015979">
    <property type="term" value="P:photosynthesis"/>
    <property type="evidence" value="ECO:0007669"/>
    <property type="project" value="InterPro"/>
</dbReference>
<keyword evidence="3" id="KW-1185">Reference proteome</keyword>
<name>A0A2P6SK34_ROSCH</name>
<dbReference type="Pfam" id="PF01789">
    <property type="entry name" value="PsbP"/>
    <property type="match status" value="1"/>
</dbReference>
<feature type="domain" description="PsbP C-terminal" evidence="1">
    <location>
        <begin position="85"/>
        <end position="232"/>
    </location>
</feature>
<organism evidence="2 3">
    <name type="scientific">Rosa chinensis</name>
    <name type="common">China rose</name>
    <dbReference type="NCBI Taxonomy" id="74649"/>
    <lineage>
        <taxon>Eukaryota</taxon>
        <taxon>Viridiplantae</taxon>
        <taxon>Streptophyta</taxon>
        <taxon>Embryophyta</taxon>
        <taxon>Tracheophyta</taxon>
        <taxon>Spermatophyta</taxon>
        <taxon>Magnoliopsida</taxon>
        <taxon>eudicotyledons</taxon>
        <taxon>Gunneridae</taxon>
        <taxon>Pentapetalae</taxon>
        <taxon>rosids</taxon>
        <taxon>fabids</taxon>
        <taxon>Rosales</taxon>
        <taxon>Rosaceae</taxon>
        <taxon>Rosoideae</taxon>
        <taxon>Rosoideae incertae sedis</taxon>
        <taxon>Rosa</taxon>
    </lineage>
</organism>
<dbReference type="EMBL" id="PDCK01000039">
    <property type="protein sequence ID" value="PRQ59038.1"/>
    <property type="molecule type" value="Genomic_DNA"/>
</dbReference>
<dbReference type="STRING" id="74649.A0A2P6SK34"/>
<dbReference type="GO" id="GO:0019898">
    <property type="term" value="C:extrinsic component of membrane"/>
    <property type="evidence" value="ECO:0007669"/>
    <property type="project" value="InterPro"/>
</dbReference>
<proteinExistence type="predicted"/>
<dbReference type="GO" id="GO:0009654">
    <property type="term" value="C:photosystem II oxygen evolving complex"/>
    <property type="evidence" value="ECO:0007669"/>
    <property type="project" value="InterPro"/>
</dbReference>
<evidence type="ECO:0000313" key="2">
    <source>
        <dbReference type="EMBL" id="PRQ59038.1"/>
    </source>
</evidence>
<dbReference type="PANTHER" id="PTHR31407:SF10">
    <property type="entry name" value="PHOTOSYNTHETIC NDH SUBUNIT OF LUMENAL LOCATION 1, CHLOROPLASTIC"/>
    <property type="match status" value="1"/>
</dbReference>
<protein>
    <submittedName>
        <fullName evidence="2">Putative PsbP family protein</fullName>
    </submittedName>
</protein>
<dbReference type="InterPro" id="IPR002683">
    <property type="entry name" value="PsbP_C"/>
</dbReference>
<dbReference type="Gramene" id="PRQ59038">
    <property type="protein sequence ID" value="PRQ59038"/>
    <property type="gene ID" value="RchiOBHm_Chr1g0365771"/>
</dbReference>
<dbReference type="Gene3D" id="3.40.1000.10">
    <property type="entry name" value="Mog1/PsbP, alpha/beta/alpha sandwich"/>
    <property type="match status" value="1"/>
</dbReference>
<dbReference type="PANTHER" id="PTHR31407">
    <property type="match status" value="1"/>
</dbReference>
<gene>
    <name evidence="2" type="ORF">RchiOBHm_Chr1g0365771</name>
</gene>